<dbReference type="PANTHER" id="PTHR31286:SF165">
    <property type="entry name" value="DUF4283 DOMAIN-CONTAINING PROTEIN"/>
    <property type="match status" value="1"/>
</dbReference>
<keyword evidence="4" id="KW-1185">Reference proteome</keyword>
<dbReference type="PANTHER" id="PTHR31286">
    <property type="entry name" value="GLYCINE-RICH CELL WALL STRUCTURAL PROTEIN 1.8-LIKE"/>
    <property type="match status" value="1"/>
</dbReference>
<evidence type="ECO:0000256" key="1">
    <source>
        <dbReference type="SAM" id="MobiDB-lite"/>
    </source>
</evidence>
<comment type="caution">
    <text evidence="3">The sequence shown here is derived from an EMBL/GenBank/DDBJ whole genome shotgun (WGS) entry which is preliminary data.</text>
</comment>
<accession>A0A9Q0FQ01</accession>
<dbReference type="AlphaFoldDB" id="A0A9Q0FQ01"/>
<dbReference type="InterPro" id="IPR040256">
    <property type="entry name" value="At4g02000-like"/>
</dbReference>
<sequence length="390" mass="42476">MASCEVLPTSPILDSSGQPRERSTMVMDLDRIDLLLKASSHMQRKMKGANVVDSVLISKQSGEPIPISHDSTANLGVRVNVDKSVDSGPSSVVIPSISSTASPAPLSWASITKASPLHPLQFVKPVFAANSNVIQIPSTLLDLGRKKYSLCLVGQFMGKPPKLGLIQAMAEKLWGRQGSVSAIPYKEGLYLFQFPTDNSLSRALHGGPWHIGGIPLLLRTWDVNIMPVDFSTSVIPVWVQMKHVPLELLTKEGLSYLASATGKPLHMNQDCSKLFTTDRVNVCIDVDYSKPLLDELTIEIDGCSHTIDISYSWKPMHCDLCNKWGHHRLACSAKPPSVQWVPKEAVAGSSKPPIYPASKPVPTPTIPPVVASISTLVLKNLEQLQLGFKR</sequence>
<reference evidence="3" key="2">
    <citation type="journal article" date="2023" name="Plants (Basel)">
        <title>Annotation of the Turnera subulata (Passifloraceae) Draft Genome Reveals the S-Locus Evolved after the Divergence of Turneroideae from Passifloroideae in a Stepwise Manner.</title>
        <authorList>
            <person name="Henning P.M."/>
            <person name="Roalson E.H."/>
            <person name="Mir W."/>
            <person name="McCubbin A.G."/>
            <person name="Shore J.S."/>
        </authorList>
    </citation>
    <scope>NUCLEOTIDE SEQUENCE</scope>
    <source>
        <strain evidence="3">F60SS</strain>
    </source>
</reference>
<dbReference type="InterPro" id="IPR025558">
    <property type="entry name" value="DUF4283"/>
</dbReference>
<name>A0A9Q0FQ01_9ROSI</name>
<proteinExistence type="predicted"/>
<dbReference type="Proteomes" id="UP001141552">
    <property type="component" value="Unassembled WGS sequence"/>
</dbReference>
<evidence type="ECO:0000313" key="4">
    <source>
        <dbReference type="Proteomes" id="UP001141552"/>
    </source>
</evidence>
<gene>
    <name evidence="3" type="ORF">Tsubulata_031669</name>
</gene>
<dbReference type="OrthoDB" id="1751344at2759"/>
<evidence type="ECO:0000259" key="2">
    <source>
        <dbReference type="Pfam" id="PF14111"/>
    </source>
</evidence>
<reference evidence="3" key="1">
    <citation type="submission" date="2022-02" db="EMBL/GenBank/DDBJ databases">
        <authorList>
            <person name="Henning P.M."/>
            <person name="McCubbin A.G."/>
            <person name="Shore J.S."/>
        </authorList>
    </citation>
    <scope>NUCLEOTIDE SEQUENCE</scope>
    <source>
        <strain evidence="3">F60SS</strain>
        <tissue evidence="3">Leaves</tissue>
    </source>
</reference>
<feature type="region of interest" description="Disordered" evidence="1">
    <location>
        <begin position="1"/>
        <end position="20"/>
    </location>
</feature>
<feature type="domain" description="DUF4283" evidence="2">
    <location>
        <begin position="148"/>
        <end position="224"/>
    </location>
</feature>
<dbReference type="Pfam" id="PF14111">
    <property type="entry name" value="DUF4283"/>
    <property type="match status" value="1"/>
</dbReference>
<protein>
    <recommendedName>
        <fullName evidence="2">DUF4283 domain-containing protein</fullName>
    </recommendedName>
</protein>
<evidence type="ECO:0000313" key="3">
    <source>
        <dbReference type="EMBL" id="KAJ4835448.1"/>
    </source>
</evidence>
<dbReference type="EMBL" id="JAKUCV010004417">
    <property type="protein sequence ID" value="KAJ4835448.1"/>
    <property type="molecule type" value="Genomic_DNA"/>
</dbReference>
<organism evidence="3 4">
    <name type="scientific">Turnera subulata</name>
    <dbReference type="NCBI Taxonomy" id="218843"/>
    <lineage>
        <taxon>Eukaryota</taxon>
        <taxon>Viridiplantae</taxon>
        <taxon>Streptophyta</taxon>
        <taxon>Embryophyta</taxon>
        <taxon>Tracheophyta</taxon>
        <taxon>Spermatophyta</taxon>
        <taxon>Magnoliopsida</taxon>
        <taxon>eudicotyledons</taxon>
        <taxon>Gunneridae</taxon>
        <taxon>Pentapetalae</taxon>
        <taxon>rosids</taxon>
        <taxon>fabids</taxon>
        <taxon>Malpighiales</taxon>
        <taxon>Passifloraceae</taxon>
        <taxon>Turnera</taxon>
    </lineage>
</organism>